<evidence type="ECO:0000313" key="1">
    <source>
        <dbReference type="EMBL" id="SDI54948.1"/>
    </source>
</evidence>
<name>A0A1G8LH44_9PSED</name>
<sequence length="75" mass="8557">MICKITPERRAADAAWLSELVTASGIKPQQVEGFTDVKPMPPRSKRIDPDTVLKRRRTGISRTERLWLRKLAEAL</sequence>
<evidence type="ECO:0000313" key="2">
    <source>
        <dbReference type="Proteomes" id="UP000199636"/>
    </source>
</evidence>
<dbReference type="AlphaFoldDB" id="A0A1G8LH44"/>
<accession>A0A1G8LH44</accession>
<dbReference type="EMBL" id="FNDS01000011">
    <property type="protein sequence ID" value="SDI54948.1"/>
    <property type="molecule type" value="Genomic_DNA"/>
</dbReference>
<keyword evidence="2" id="KW-1185">Reference proteome</keyword>
<gene>
    <name evidence="1" type="ORF">SAMN05216272_111149</name>
</gene>
<reference evidence="2" key="1">
    <citation type="submission" date="2016-10" db="EMBL/GenBank/DDBJ databases">
        <authorList>
            <person name="Varghese N."/>
            <person name="Submissions S."/>
        </authorList>
    </citation>
    <scope>NUCLEOTIDE SEQUENCE [LARGE SCALE GENOMIC DNA]</scope>
    <source>
        <strain evidence="2">CCM 7469</strain>
    </source>
</reference>
<dbReference type="Proteomes" id="UP000199636">
    <property type="component" value="Unassembled WGS sequence"/>
</dbReference>
<proteinExistence type="predicted"/>
<organism evidence="1 2">
    <name type="scientific">Pseudomonas panipatensis</name>
    <dbReference type="NCBI Taxonomy" id="428992"/>
    <lineage>
        <taxon>Bacteria</taxon>
        <taxon>Pseudomonadati</taxon>
        <taxon>Pseudomonadota</taxon>
        <taxon>Gammaproteobacteria</taxon>
        <taxon>Pseudomonadales</taxon>
        <taxon>Pseudomonadaceae</taxon>
        <taxon>Pseudomonas</taxon>
    </lineage>
</organism>
<dbReference type="RefSeq" id="WP_090266906.1">
    <property type="nucleotide sequence ID" value="NZ_FNDS01000011.1"/>
</dbReference>
<dbReference type="STRING" id="428992.SAMN05216272_111149"/>
<protein>
    <submittedName>
        <fullName evidence="1">Uncharacterized protein</fullName>
    </submittedName>
</protein>
<dbReference type="OrthoDB" id="7032325at2"/>